<evidence type="ECO:0000256" key="1">
    <source>
        <dbReference type="SAM" id="Phobius"/>
    </source>
</evidence>
<keyword evidence="1" id="KW-1133">Transmembrane helix</keyword>
<feature type="transmembrane region" description="Helical" evidence="1">
    <location>
        <begin position="113"/>
        <end position="132"/>
    </location>
</feature>
<sequence>MSLRFGSEGFGAWVLDRVPGARTPRRRGEPTEVDVRTGPTVSAVTLRLALALAGVAAVLVAATMPGRVAPVEVLALMVGVALLPAVVPRWPVTAVLLLVVGARVLVADPASPLVLAALVLLLHAVLRLAAVAARTTWRTRVELAVLTDDWRAALAAQGGAQVLALVAGGAAAADDDVWRVAGLVAVLGLSVLALTRPARPWWRARPGP</sequence>
<protein>
    <submittedName>
        <fullName evidence="2">Uncharacterized protein</fullName>
    </submittedName>
</protein>
<feature type="transmembrane region" description="Helical" evidence="1">
    <location>
        <begin position="177"/>
        <end position="195"/>
    </location>
</feature>
<organism evidence="2 3">
    <name type="scientific">Cellulomonas xiejunii</name>
    <dbReference type="NCBI Taxonomy" id="2968083"/>
    <lineage>
        <taxon>Bacteria</taxon>
        <taxon>Bacillati</taxon>
        <taxon>Actinomycetota</taxon>
        <taxon>Actinomycetes</taxon>
        <taxon>Micrococcales</taxon>
        <taxon>Cellulomonadaceae</taxon>
        <taxon>Cellulomonas</taxon>
    </lineage>
</organism>
<feature type="transmembrane region" description="Helical" evidence="1">
    <location>
        <begin position="44"/>
        <end position="62"/>
    </location>
</feature>
<reference evidence="2 3" key="1">
    <citation type="submission" date="2022-07" db="EMBL/GenBank/DDBJ databases">
        <title>Novel species in genus cellulomonas.</title>
        <authorList>
            <person name="Ye L."/>
        </authorList>
    </citation>
    <scope>NUCLEOTIDE SEQUENCE [LARGE SCALE GENOMIC DNA]</scope>
    <source>
        <strain evidence="3">zg-B89</strain>
    </source>
</reference>
<keyword evidence="1" id="KW-0472">Membrane</keyword>
<dbReference type="Proteomes" id="UP001316384">
    <property type="component" value="Chromosome"/>
</dbReference>
<keyword evidence="1" id="KW-0812">Transmembrane</keyword>
<gene>
    <name evidence="2" type="ORF">NP048_17725</name>
</gene>
<feature type="transmembrane region" description="Helical" evidence="1">
    <location>
        <begin position="152"/>
        <end position="171"/>
    </location>
</feature>
<evidence type="ECO:0000313" key="3">
    <source>
        <dbReference type="Proteomes" id="UP001316384"/>
    </source>
</evidence>
<name>A0ABY5KR89_9CELL</name>
<proteinExistence type="predicted"/>
<evidence type="ECO:0000313" key="2">
    <source>
        <dbReference type="EMBL" id="UUI71605.1"/>
    </source>
</evidence>
<feature type="transmembrane region" description="Helical" evidence="1">
    <location>
        <begin position="74"/>
        <end position="101"/>
    </location>
</feature>
<keyword evidence="3" id="KW-1185">Reference proteome</keyword>
<accession>A0ABY5KR89</accession>
<dbReference type="EMBL" id="CP101987">
    <property type="protein sequence ID" value="UUI71605.1"/>
    <property type="molecule type" value="Genomic_DNA"/>
</dbReference>
<dbReference type="RefSeq" id="WP_227578803.1">
    <property type="nucleotide sequence ID" value="NZ_CP101987.1"/>
</dbReference>